<dbReference type="InterPro" id="IPR020806">
    <property type="entry name" value="PKS_PP-bd"/>
</dbReference>
<dbReference type="InterPro" id="IPR036736">
    <property type="entry name" value="ACP-like_sf"/>
</dbReference>
<evidence type="ECO:0000256" key="5">
    <source>
        <dbReference type="ARBA" id="ARBA00022832"/>
    </source>
</evidence>
<dbReference type="FunFam" id="3.40.50.980:FF:000001">
    <property type="entry name" value="Non-ribosomal peptide synthetase"/>
    <property type="match status" value="2"/>
</dbReference>
<dbReference type="GO" id="GO:0043041">
    <property type="term" value="P:amino acid activation for nonribosomal peptide biosynthetic process"/>
    <property type="evidence" value="ECO:0007669"/>
    <property type="project" value="TreeGrafter"/>
</dbReference>
<dbReference type="FunFam" id="1.10.1200.10:FF:000016">
    <property type="entry name" value="Non-ribosomal peptide synthase"/>
    <property type="match status" value="1"/>
</dbReference>
<dbReference type="CDD" id="cd12116">
    <property type="entry name" value="A_NRPS_Ta1_like"/>
    <property type="match status" value="1"/>
</dbReference>
<dbReference type="InterPro" id="IPR023213">
    <property type="entry name" value="CAT-like_dom_sf"/>
</dbReference>
<dbReference type="PROSITE" id="PS00455">
    <property type="entry name" value="AMP_BINDING"/>
    <property type="match status" value="3"/>
</dbReference>
<dbReference type="Gene3D" id="3.40.50.980">
    <property type="match status" value="4"/>
</dbReference>
<dbReference type="CDD" id="cd19531">
    <property type="entry name" value="LCL_NRPS-like"/>
    <property type="match status" value="2"/>
</dbReference>
<dbReference type="Pfam" id="PF00501">
    <property type="entry name" value="AMP-binding"/>
    <property type="match status" value="3"/>
</dbReference>
<dbReference type="Pfam" id="PF23024">
    <property type="entry name" value="AMP-dom_DIP2-like"/>
    <property type="match status" value="1"/>
</dbReference>
<dbReference type="GO" id="GO:0071766">
    <property type="term" value="P:Actinobacterium-type cell wall biogenesis"/>
    <property type="evidence" value="ECO:0007669"/>
    <property type="project" value="UniProtKB-ARBA"/>
</dbReference>
<comment type="cofactor">
    <cofactor evidence="1">
        <name>pantetheine 4'-phosphate</name>
        <dbReference type="ChEBI" id="CHEBI:47942"/>
    </cofactor>
</comment>
<dbReference type="InterPro" id="IPR001031">
    <property type="entry name" value="Thioesterase"/>
</dbReference>
<reference evidence="8 9" key="1">
    <citation type="journal article" date="2010" name="Proc. Natl. Acad. Sci. U.S.A.">
        <title>A Nitrospira metagenome illuminates the physiology and evolution of globally important nitrite-oxidizing bacteria.</title>
        <authorList>
            <person name="Lucker S."/>
            <person name="Wagner M."/>
            <person name="Maixner F."/>
            <person name="Pelletier E."/>
            <person name="Koch H."/>
            <person name="Vacherie B."/>
            <person name="Rattei T."/>
            <person name="Sinninghe Damste J."/>
            <person name="Spieck E."/>
            <person name="Le Paslier D."/>
            <person name="Daims H."/>
        </authorList>
    </citation>
    <scope>NUCLEOTIDE SEQUENCE [LARGE SCALE GENOMIC DNA]</scope>
</reference>
<dbReference type="Gene3D" id="3.40.50.1820">
    <property type="entry name" value="alpha/beta hydrolase"/>
    <property type="match status" value="1"/>
</dbReference>
<feature type="domain" description="Carrier" evidence="7">
    <location>
        <begin position="607"/>
        <end position="681"/>
    </location>
</feature>
<dbReference type="STRING" id="330214.NIDE1742"/>
<dbReference type="InterPro" id="IPR020845">
    <property type="entry name" value="AMP-binding_CS"/>
</dbReference>
<dbReference type="NCBIfam" id="TIGR01733">
    <property type="entry name" value="AA-adenyl-dom"/>
    <property type="match status" value="2"/>
</dbReference>
<dbReference type="Pfam" id="PF00668">
    <property type="entry name" value="Condensation"/>
    <property type="match status" value="2"/>
</dbReference>
<dbReference type="Gene3D" id="1.10.1200.10">
    <property type="entry name" value="ACP-like"/>
    <property type="match status" value="3"/>
</dbReference>
<evidence type="ECO:0000313" key="8">
    <source>
        <dbReference type="EMBL" id="CBK41474.1"/>
    </source>
</evidence>
<feature type="domain" description="Carrier" evidence="7">
    <location>
        <begin position="2751"/>
        <end position="2826"/>
    </location>
</feature>
<dbReference type="Gene3D" id="3.30.559.30">
    <property type="entry name" value="Nonribosomal peptide synthetase, condensation domain"/>
    <property type="match status" value="2"/>
</dbReference>
<dbReference type="SMART" id="SM00823">
    <property type="entry name" value="PKS_PP"/>
    <property type="match status" value="3"/>
</dbReference>
<dbReference type="SUPFAM" id="SSF56801">
    <property type="entry name" value="Acetyl-CoA synthetase-like"/>
    <property type="match status" value="3"/>
</dbReference>
<dbReference type="Pfam" id="PF00550">
    <property type="entry name" value="PP-binding"/>
    <property type="match status" value="3"/>
</dbReference>
<dbReference type="PROSITE" id="PS00012">
    <property type="entry name" value="PHOSPHOPANTETHEINE"/>
    <property type="match status" value="2"/>
</dbReference>
<dbReference type="GO" id="GO:0006631">
    <property type="term" value="P:fatty acid metabolic process"/>
    <property type="evidence" value="ECO:0007669"/>
    <property type="project" value="UniProtKB-KW"/>
</dbReference>
<evidence type="ECO:0000256" key="4">
    <source>
        <dbReference type="ARBA" id="ARBA00022553"/>
    </source>
</evidence>
<dbReference type="PANTHER" id="PTHR45527:SF1">
    <property type="entry name" value="FATTY ACID SYNTHASE"/>
    <property type="match status" value="1"/>
</dbReference>
<comment type="similarity">
    <text evidence="2">Belongs to the ATP-dependent AMP-binding enzyme family.</text>
</comment>
<dbReference type="InterPro" id="IPR006162">
    <property type="entry name" value="Ppantetheine_attach_site"/>
</dbReference>
<dbReference type="Gene3D" id="3.40.50.12780">
    <property type="entry name" value="N-terminal domain of ligase-like"/>
    <property type="match status" value="1"/>
</dbReference>
<proteinExistence type="inferred from homology"/>
<gene>
    <name evidence="8" type="ORF">NIDE1742</name>
</gene>
<sequence length="3120" mass="347379">MVRHPSVTIPPGETLLDVLRWRAEHQPDQSAYIFLRDGISPDTVLTYRQLDAKARSIAGRLQSIFAAGDRLLLVYPPGLEFVQAFWGALYAGLVAVPVPPPDAFRSKVGIARVQRIAEDAGVAGALSTNQIVELVRAQEPAISLEQWLVCDAATPDSTVQWTPTHPVDSTLAYLQYTSGSTSVPKGVMVSHGNMTAQSRCITEAGCYDAESVTLSWMPHFHDYGLVKGIIQPAWIGRPAYLMSPLTFLKRPLRWLEAIQRYQVTHSGAPNFAYRRCVETIAPEDRATLDLSGWRVASCGAEPIAHDTIDRFAEAFAPSGFRREAFFPAYGMAEYTLLISLKREGVAPTLLPLDPLALEQGVVAEATAGMAPVRQVVGCGIPVGDTRVVIAHPETLSRCAAQQVGEIWLAGASATQGYWNNPEETARTFRAMLRDTGEGPFLRTGDLGFVRDGEVFVTGRLKDLLIVRGRNHYPQDIERTVEQSHSLFRGGGAAAFSVQDAGEEAVVVVQEVERRATALAIDEPAAAIRSAVSEQHDLHVFTIIFIKAGSLPRTSSGKVQRRACRDQFLAGQLSILGKSVLPATPSQTRSAVVKIEDLCALSPDTRRRQIEQVVRGMIAERLGCSREAIAADRPIHLLGLDSLMAAEVSHCVEESFHVPLSLHQLLGGATLGDLAATIEAGMLREGSELAAADGQNLTAENVAPLSENQAALWFLSQLAPDSAAANVSVILPLPFDVKQAALKQSLDRLGERHATLRTTYETQDEVPVQRIHARLPLSWTVIDASTWDWSRLRREAMEAAAIPFNLAHGPLWRASLFTGKQQAWLLLVAHHIAVDGWSMIHLVEDLKRDYASDGFMLQDGSNGLGSQPAPYGEFISWHRALLESVEGGRLAQYWKAQLAGELPNYDMLYDRQPTTVEPSRYAWQTIHIDRALTEQLKAFAQAEGTTLYAVCLAALHALLYRYTNVEDTAVITPVFGRSRSRFARTVGDFVNMLVLRETVQVDASGRELLAQTKRTLLEALDHQDYPYARLVSDLRPARDRQRAPLGQILFVLQQFKLLAELDRRMGASPSSVAESCLPQWEAYVIPQQSGQFDLSLELAESEQGVTGYFEYKDELFAPDRVARMQQHFVRVLEGLVADPAAPIGSLPLMSEAECRETVLMWGQSPEPQEPAECLHRLIEAQVSHTPDAIAVRQGDRELTYRELNARANRVAHYLRRRGVAPGMVVGLCLERSLNLIVGMLGILKSGGAYLPLDADYPTDRLEYMLRDSQVRVLVTQQDQLARLPATNPHTICLDSEWDQIARFPDDAIEGADAPENLAYVIYTSGSTGQPKGVMIEHRSIANYVRAITEIAGVHSRDRVLQFASMSFDTAAEEMFPCLTTGATLVLRTQMMIDSVSGFLDRCRDWQLTLLDLPTAYWHEVVTRMELEQLAFPDSVKTVIIGGERVLPQIVQRWARLVGRTVRLLNTYGPTETTVAVTWSDLTGLGLQEELREDVPIGRVISQSSVYVLDRHRRPVPVGVPGELYVGGVGVARGYRGRPELTDTKFIPDPFSSLPGARLYRTGDLVRWRPDGQLDYRGRVDRQVKIRGYRIELEEIEAVLNRHPDLERAVVEVREDQPGDKRIVAFMVPRPQNRLGLVQLREQLRSQLPAHMIPSAFVEMETLPLTVNGKVDRVALRVATDSRASKVDLTSEFLAPRTPTEQVLADIWGDILHVKDVGVHDNFFELGGHSLLATQLVSRVQALFRVVLPLRQVFERPTIATLAEVITRSQEAGKQQSERDRQAMTKAARGTPLPLSFAQERMWFLYQLSPSGSAYNIPASVRLHGPLNRAALRWGLAELVRRHDALRTTFATVDGQARQIIHASLDPLWVEEDLRGLPREMREARGLELATAEARRPFDLGQGPLLRILLVQLGEEDHVLVVSTHHIISDQWSYGVIARELVKCYNAFCAGKPVAIQPDLAIQYADFAQWQRTWLTGSVLAEQLAHWKSKLTDLPVLALPSDRPRLPVHSFKGDQVSLDLSWALVNRLKQLSVREGVTLYMVFLAGFFGLLHRLTQQRDLVIGTPIANRHRLEIEELVGTFVNTLVLRTDVTGELTFRELLRKVRDLSLDAYAHQDIPFEKLVEELRPDRSQGGLPLVQVLFNFANTPFARTEFQHLSWTPYEVSRGAAQLDLGLSIDPLASRKAYLEFNTDLFDRTSAERWLAEYRQFMEVIAEHPEEKVGRVTILAEQEQHRILREWNATEKPVDCETCFPQLFEAQVGRTPDAIAVVFQGAELSYAELNRRANRLAHHLREQGVGPDVVVPVFLERSPELLISLLAVMKAGGAYLPLVPGLPIRRLAAMIEASHAAVVVTDSKLLGGLPQHQLRVVCLDGEAELLTRYSEKDPAPLAKPEHLVYVLFTSGSTGQPKGVEIEHRALVNFLRSMQREPGLSNRDVLVALTPLSFDIAGLELYLPLLVGARIVLANREQAMDGAWLQRELDQGTSTVMQATPATWRMVLQFGWKGGRGVKVLCGGEALPRELAQELLTRAGSVWNVYGPTETTIWSTLERVRTAERTISLGRPIANTQVYVLDLNREPVPVGIPGELYIGGMGLARGYRGAPQLTAERFVSNPFRAGERLYRTGDQVKWLPDGRLDYIGRIDYQVKLRGFRIELGEIEAVLAGDPAVKQAVVIVREDAPGDKRLVAYVVAREGRSCDPQALRRALRDMVPDYMVPAAIVPLNEFPLTPNGKVDRGALPAPVAEPVHDSAQPIEPRNRVELQLVAIWEQVLGITPIGVRDNFFALGGYSLLALRMFSAIEQTFGIRLPMAVLFQTPTIEQLADVLADEGCTVRWRSLVAIQPEGKNSPFFAVPGVGGNVLVFARLAKLLGDTQPFYGLQARGLDGKEKPFMRVEEMAAHYIEEIRSVQPQGPYLIGGTCTGGLAAYEIAQQLMAQGEQVILAVMESWHPRSYLTHWTRPPYLLWPILFVWMKITTYLRLMRRLPIQEWPSFWRGKLKRIWNLMHHTEAAEHQDEFLYKDQVTYATFHAVARYDLKPFRGPVLNVIASKHPLTNSSDDTRLVFGESARGMSRTIYLPAEDSGRLFVAPHVQELAHHLKSFWQEAWATLQNKSDDQGKGPSSKAA</sequence>
<dbReference type="FunFam" id="3.40.50.12780:FF:000013">
    <property type="entry name" value="Long-chain-fatty-acid--AMP ligase FadD32"/>
    <property type="match status" value="1"/>
</dbReference>
<dbReference type="InterPro" id="IPR010071">
    <property type="entry name" value="AA_adenyl_dom"/>
</dbReference>
<evidence type="ECO:0000313" key="9">
    <source>
        <dbReference type="Proteomes" id="UP000001660"/>
    </source>
</evidence>
<dbReference type="OrthoDB" id="428071at2"/>
<dbReference type="KEGG" id="nde:NIDE1742"/>
<dbReference type="InterPro" id="IPR042099">
    <property type="entry name" value="ANL_N_sf"/>
</dbReference>
<name>D8PE15_9BACT</name>
<feature type="domain" description="Carrier" evidence="7">
    <location>
        <begin position="1693"/>
        <end position="1768"/>
    </location>
</feature>
<dbReference type="FunFam" id="3.30.559.10:FF:000012">
    <property type="entry name" value="Non-ribosomal peptide synthetase"/>
    <property type="match status" value="1"/>
</dbReference>
<dbReference type="InterPro" id="IPR025110">
    <property type="entry name" value="AMP-bd_C"/>
</dbReference>
<dbReference type="FunFam" id="2.30.38.10:FF:000001">
    <property type="entry name" value="Non-ribosomal peptide synthetase PvdI"/>
    <property type="match status" value="2"/>
</dbReference>
<dbReference type="InterPro" id="IPR040097">
    <property type="entry name" value="FAAL/FAAC"/>
</dbReference>
<dbReference type="GO" id="GO:0008610">
    <property type="term" value="P:lipid biosynthetic process"/>
    <property type="evidence" value="ECO:0007669"/>
    <property type="project" value="InterPro"/>
</dbReference>
<dbReference type="PANTHER" id="PTHR45527">
    <property type="entry name" value="NONRIBOSOMAL PEPTIDE SYNTHETASE"/>
    <property type="match status" value="1"/>
</dbReference>
<dbReference type="GO" id="GO:0003824">
    <property type="term" value="F:catalytic activity"/>
    <property type="evidence" value="ECO:0007669"/>
    <property type="project" value="InterPro"/>
</dbReference>
<dbReference type="Pfam" id="PF00975">
    <property type="entry name" value="Thioesterase"/>
    <property type="match status" value="1"/>
</dbReference>
<dbReference type="GO" id="GO:0072330">
    <property type="term" value="P:monocarboxylic acid biosynthetic process"/>
    <property type="evidence" value="ECO:0007669"/>
    <property type="project" value="UniProtKB-ARBA"/>
</dbReference>
<dbReference type="SUPFAM" id="SSF53474">
    <property type="entry name" value="alpha/beta-Hydrolases"/>
    <property type="match status" value="1"/>
</dbReference>
<dbReference type="GO" id="GO:0044550">
    <property type="term" value="P:secondary metabolite biosynthetic process"/>
    <property type="evidence" value="ECO:0007669"/>
    <property type="project" value="UniProtKB-ARBA"/>
</dbReference>
<protein>
    <submittedName>
        <fullName evidence="8">Putative Multi-domain non-ribosomal peptide synthetase</fullName>
    </submittedName>
</protein>
<dbReference type="InterPro" id="IPR009081">
    <property type="entry name" value="PP-bd_ACP"/>
</dbReference>
<dbReference type="eggNOG" id="COG1020">
    <property type="taxonomic scope" value="Bacteria"/>
</dbReference>
<dbReference type="SUPFAM" id="SSF47336">
    <property type="entry name" value="ACP-like"/>
    <property type="match status" value="3"/>
</dbReference>
<evidence type="ECO:0000256" key="2">
    <source>
        <dbReference type="ARBA" id="ARBA00006432"/>
    </source>
</evidence>
<dbReference type="GO" id="GO:0005829">
    <property type="term" value="C:cytosol"/>
    <property type="evidence" value="ECO:0007669"/>
    <property type="project" value="TreeGrafter"/>
</dbReference>
<evidence type="ECO:0000256" key="1">
    <source>
        <dbReference type="ARBA" id="ARBA00001957"/>
    </source>
</evidence>
<dbReference type="SUPFAM" id="SSF52777">
    <property type="entry name" value="CoA-dependent acyltransferases"/>
    <property type="match status" value="4"/>
</dbReference>
<dbReference type="InterPro" id="IPR000873">
    <property type="entry name" value="AMP-dep_synth/lig_dom"/>
</dbReference>
<dbReference type="Proteomes" id="UP000001660">
    <property type="component" value="Chromosome"/>
</dbReference>
<accession>D8PE15</accession>
<dbReference type="Pfam" id="PF13193">
    <property type="entry name" value="AMP-binding_C"/>
    <property type="match status" value="2"/>
</dbReference>
<dbReference type="FunFam" id="3.40.50.12780:FF:000012">
    <property type="entry name" value="Non-ribosomal peptide synthetase"/>
    <property type="match status" value="2"/>
</dbReference>
<keyword evidence="6" id="KW-0443">Lipid metabolism</keyword>
<dbReference type="FunFam" id="3.30.300.30:FF:000010">
    <property type="entry name" value="Enterobactin synthetase component F"/>
    <property type="match status" value="2"/>
</dbReference>
<dbReference type="HOGENOM" id="CLU_000022_0_1_0"/>
<keyword evidence="3" id="KW-0596">Phosphopantetheine</keyword>
<organism evidence="8 9">
    <name type="scientific">Nitrospira defluvii</name>
    <dbReference type="NCBI Taxonomy" id="330214"/>
    <lineage>
        <taxon>Bacteria</taxon>
        <taxon>Pseudomonadati</taxon>
        <taxon>Nitrospirota</taxon>
        <taxon>Nitrospiria</taxon>
        <taxon>Nitrospirales</taxon>
        <taxon>Nitrospiraceae</taxon>
        <taxon>Nitrospira</taxon>
    </lineage>
</organism>
<dbReference type="NCBIfam" id="NF003417">
    <property type="entry name" value="PRK04813.1"/>
    <property type="match status" value="4"/>
</dbReference>
<evidence type="ECO:0000256" key="3">
    <source>
        <dbReference type="ARBA" id="ARBA00022450"/>
    </source>
</evidence>
<dbReference type="EMBL" id="FP929003">
    <property type="protein sequence ID" value="CBK41474.1"/>
    <property type="molecule type" value="Genomic_DNA"/>
</dbReference>
<evidence type="ECO:0000256" key="6">
    <source>
        <dbReference type="ARBA" id="ARBA00023098"/>
    </source>
</evidence>
<keyword evidence="9" id="KW-1185">Reference proteome</keyword>
<dbReference type="InterPro" id="IPR001242">
    <property type="entry name" value="Condensation_dom"/>
</dbReference>
<dbReference type="InterPro" id="IPR029058">
    <property type="entry name" value="AB_hydrolase_fold"/>
</dbReference>
<keyword evidence="5" id="KW-0276">Fatty acid metabolism</keyword>
<dbReference type="Gene3D" id="3.30.559.10">
    <property type="entry name" value="Chloramphenicol acetyltransferase-like domain"/>
    <property type="match status" value="2"/>
</dbReference>
<dbReference type="Gene3D" id="2.30.38.10">
    <property type="entry name" value="Luciferase, Domain 3"/>
    <property type="match status" value="2"/>
</dbReference>
<dbReference type="InterPro" id="IPR045851">
    <property type="entry name" value="AMP-bd_C_sf"/>
</dbReference>
<dbReference type="GO" id="GO:0031177">
    <property type="term" value="F:phosphopantetheine binding"/>
    <property type="evidence" value="ECO:0007669"/>
    <property type="project" value="InterPro"/>
</dbReference>
<dbReference type="FunFam" id="1.10.1200.10:FF:000005">
    <property type="entry name" value="Nonribosomal peptide synthetase 1"/>
    <property type="match status" value="1"/>
</dbReference>
<dbReference type="Gene3D" id="3.30.300.30">
    <property type="match status" value="3"/>
</dbReference>
<dbReference type="PROSITE" id="PS50075">
    <property type="entry name" value="CARRIER"/>
    <property type="match status" value="3"/>
</dbReference>
<evidence type="ECO:0000259" key="7">
    <source>
        <dbReference type="PROSITE" id="PS50075"/>
    </source>
</evidence>
<keyword evidence="4" id="KW-0597">Phosphoprotein</keyword>
<dbReference type="eggNOG" id="COG0318">
    <property type="taxonomic scope" value="Bacteria"/>
</dbReference>
<dbReference type="CDD" id="cd05931">
    <property type="entry name" value="FAAL"/>
    <property type="match status" value="1"/>
</dbReference>